<dbReference type="EMBL" id="JAVYJV010000012">
    <property type="protein sequence ID" value="KAK4357509.1"/>
    <property type="molecule type" value="Genomic_DNA"/>
</dbReference>
<organism evidence="2 3">
    <name type="scientific">Anisodus tanguticus</name>
    <dbReference type="NCBI Taxonomy" id="243964"/>
    <lineage>
        <taxon>Eukaryota</taxon>
        <taxon>Viridiplantae</taxon>
        <taxon>Streptophyta</taxon>
        <taxon>Embryophyta</taxon>
        <taxon>Tracheophyta</taxon>
        <taxon>Spermatophyta</taxon>
        <taxon>Magnoliopsida</taxon>
        <taxon>eudicotyledons</taxon>
        <taxon>Gunneridae</taxon>
        <taxon>Pentapetalae</taxon>
        <taxon>asterids</taxon>
        <taxon>lamiids</taxon>
        <taxon>Solanales</taxon>
        <taxon>Solanaceae</taxon>
        <taxon>Solanoideae</taxon>
        <taxon>Hyoscyameae</taxon>
        <taxon>Anisodus</taxon>
    </lineage>
</organism>
<evidence type="ECO:0000313" key="2">
    <source>
        <dbReference type="EMBL" id="KAK4357509.1"/>
    </source>
</evidence>
<dbReference type="AlphaFoldDB" id="A0AAE1RS20"/>
<dbReference type="InterPro" id="IPR021929">
    <property type="entry name" value="R1A-like_N"/>
</dbReference>
<protein>
    <recommendedName>
        <fullName evidence="1">Late blight resistance protein R1A-like N-terminal domain-containing protein</fullName>
    </recommendedName>
</protein>
<reference evidence="2" key="1">
    <citation type="submission" date="2023-12" db="EMBL/GenBank/DDBJ databases">
        <title>Genome assembly of Anisodus tanguticus.</title>
        <authorList>
            <person name="Wang Y.-J."/>
        </authorList>
    </citation>
    <scope>NUCLEOTIDE SEQUENCE</scope>
    <source>
        <strain evidence="2">KB-2021</strain>
        <tissue evidence="2">Leaf</tissue>
    </source>
</reference>
<keyword evidence="3" id="KW-1185">Reference proteome</keyword>
<sequence>MEIELSKFQKMIIPFRPEMRKMYLSVSIGSKSSRSETTVDAYYKSDCFKALQEDLQELLSHDASLKVAFDNRIPWLQQGLSYLSRFLLDVASKCTPVKEFSSLQSHIEALFIETAVVIYSFYEEEMDKTIEIEHLPFYLQLKFNHFKVEVDMIDYVQEELIFLRTFLMDSLEQ</sequence>
<accession>A0AAE1RS20</accession>
<comment type="caution">
    <text evidence="2">The sequence shown here is derived from an EMBL/GenBank/DDBJ whole genome shotgun (WGS) entry which is preliminary data.</text>
</comment>
<name>A0AAE1RS20_9SOLA</name>
<dbReference type="Proteomes" id="UP001291623">
    <property type="component" value="Unassembled WGS sequence"/>
</dbReference>
<proteinExistence type="predicted"/>
<evidence type="ECO:0000313" key="3">
    <source>
        <dbReference type="Proteomes" id="UP001291623"/>
    </source>
</evidence>
<evidence type="ECO:0000259" key="1">
    <source>
        <dbReference type="Pfam" id="PF12061"/>
    </source>
</evidence>
<feature type="domain" description="Late blight resistance protein R1A-like N-terminal" evidence="1">
    <location>
        <begin position="5"/>
        <end position="130"/>
    </location>
</feature>
<gene>
    <name evidence="2" type="ORF">RND71_023119</name>
</gene>
<dbReference type="Pfam" id="PF12061">
    <property type="entry name" value="NB-LRR"/>
    <property type="match status" value="1"/>
</dbReference>